<accession>F8P260</accession>
<proteinExistence type="predicted"/>
<feature type="domain" description="Carrier" evidence="6">
    <location>
        <begin position="976"/>
        <end position="1054"/>
    </location>
</feature>
<keyword evidence="5" id="KW-0511">Multifunctional enzyme</keyword>
<evidence type="ECO:0000256" key="2">
    <source>
        <dbReference type="ARBA" id="ARBA00022553"/>
    </source>
</evidence>
<dbReference type="InterPro" id="IPR023213">
    <property type="entry name" value="CAT-like_dom_sf"/>
</dbReference>
<dbReference type="RefSeq" id="XP_007320478.1">
    <property type="nucleotide sequence ID" value="XM_007320416.1"/>
</dbReference>
<evidence type="ECO:0000256" key="4">
    <source>
        <dbReference type="ARBA" id="ARBA00022737"/>
    </source>
</evidence>
<reference evidence="7" key="1">
    <citation type="submission" date="2011-04" db="EMBL/GenBank/DDBJ databases">
        <title>Evolution of plant cell wall degrading machinery underlies the functional diversity of forest fungi.</title>
        <authorList>
            <consortium name="US DOE Joint Genome Institute (JGI-PGF)"/>
            <person name="Eastwood D.C."/>
            <person name="Floudas D."/>
            <person name="Binder M."/>
            <person name="Majcherczyk A."/>
            <person name="Schneider P."/>
            <person name="Aerts A."/>
            <person name="Asiegbu F.O."/>
            <person name="Baker S.E."/>
            <person name="Barry K."/>
            <person name="Bendiksby M."/>
            <person name="Blumentritt M."/>
            <person name="Coutinho P.M."/>
            <person name="Cullen D."/>
            <person name="Cullen D."/>
            <person name="Gathman A."/>
            <person name="Goodell B."/>
            <person name="Henrissat B."/>
            <person name="Ihrmark K."/>
            <person name="Kauserud H."/>
            <person name="Kohler A."/>
            <person name="LaButti K."/>
            <person name="Lapidus A."/>
            <person name="Lavin J.L."/>
            <person name="Lee Y.-H."/>
            <person name="Lindquist E."/>
            <person name="Lilly W."/>
            <person name="Lucas S."/>
            <person name="Morin E."/>
            <person name="Murat C."/>
            <person name="Oguiza J.A."/>
            <person name="Park J."/>
            <person name="Pisabarro A.G."/>
            <person name="Riley R."/>
            <person name="Rosling A."/>
            <person name="Salamov A."/>
            <person name="Schmidt O."/>
            <person name="Schmutz J."/>
            <person name="Skrede I."/>
            <person name="Stenlid J."/>
            <person name="Wiebenga A."/>
            <person name="Xie X."/>
            <person name="Kues U."/>
            <person name="Hibbett D.S."/>
            <person name="Hoffmeister D."/>
            <person name="Hogberg N."/>
            <person name="Martin F."/>
            <person name="Grigoriev I.V."/>
            <person name="Watkinson S.C."/>
        </authorList>
    </citation>
    <scope>NUCLEOTIDE SEQUENCE</scope>
    <source>
        <strain evidence="7">S7.9</strain>
    </source>
</reference>
<dbReference type="GO" id="GO:0016874">
    <property type="term" value="F:ligase activity"/>
    <property type="evidence" value="ECO:0007669"/>
    <property type="project" value="UniProtKB-KW"/>
</dbReference>
<dbReference type="Gene3D" id="2.30.38.10">
    <property type="entry name" value="Luciferase, Domain 3"/>
    <property type="match status" value="1"/>
</dbReference>
<dbReference type="InterPro" id="IPR020806">
    <property type="entry name" value="PKS_PP-bd"/>
</dbReference>
<dbReference type="InterPro" id="IPR045851">
    <property type="entry name" value="AMP-bd_C_sf"/>
</dbReference>
<dbReference type="InterPro" id="IPR010071">
    <property type="entry name" value="AA_adenyl_dom"/>
</dbReference>
<keyword evidence="4" id="KW-0677">Repeat</keyword>
<dbReference type="GO" id="GO:0031177">
    <property type="term" value="F:phosphopantetheine binding"/>
    <property type="evidence" value="ECO:0007669"/>
    <property type="project" value="InterPro"/>
</dbReference>
<dbReference type="EMBL" id="GL945436">
    <property type="protein sequence ID" value="EGO23238.1"/>
    <property type="molecule type" value="Genomic_DNA"/>
</dbReference>
<dbReference type="Gene3D" id="3.30.559.30">
    <property type="entry name" value="Nonribosomal peptide synthetase, condensation domain"/>
    <property type="match status" value="1"/>
</dbReference>
<dbReference type="GeneID" id="18815289"/>
<dbReference type="InterPro" id="IPR029063">
    <property type="entry name" value="SAM-dependent_MTases_sf"/>
</dbReference>
<dbReference type="InterPro" id="IPR009081">
    <property type="entry name" value="PP-bd_ACP"/>
</dbReference>
<evidence type="ECO:0000313" key="7">
    <source>
        <dbReference type="EMBL" id="EGO23238.1"/>
    </source>
</evidence>
<dbReference type="GO" id="GO:0043041">
    <property type="term" value="P:amino acid activation for nonribosomal peptide biosynthetic process"/>
    <property type="evidence" value="ECO:0007669"/>
    <property type="project" value="TreeGrafter"/>
</dbReference>
<dbReference type="Pfam" id="PF00501">
    <property type="entry name" value="AMP-binding"/>
    <property type="match status" value="1"/>
</dbReference>
<dbReference type="CDD" id="cd05930">
    <property type="entry name" value="A_NRPS"/>
    <property type="match status" value="1"/>
</dbReference>
<dbReference type="SUPFAM" id="SSF52777">
    <property type="entry name" value="CoA-dependent acyltransferases"/>
    <property type="match status" value="2"/>
</dbReference>
<evidence type="ECO:0000256" key="1">
    <source>
        <dbReference type="ARBA" id="ARBA00022450"/>
    </source>
</evidence>
<dbReference type="CDD" id="cd02440">
    <property type="entry name" value="AdoMet_MTases"/>
    <property type="match status" value="1"/>
</dbReference>
<keyword evidence="1" id="KW-0596">Phosphopantetheine</keyword>
<dbReference type="Gene3D" id="3.40.50.150">
    <property type="entry name" value="Vaccinia Virus protein VP39"/>
    <property type="match status" value="1"/>
</dbReference>
<dbReference type="PANTHER" id="PTHR45527">
    <property type="entry name" value="NONRIBOSOMAL PEPTIDE SYNTHETASE"/>
    <property type="match status" value="1"/>
</dbReference>
<gene>
    <name evidence="7" type="ORF">SERLADRAFT_439983</name>
</gene>
<dbReference type="Gene3D" id="1.10.1200.10">
    <property type="entry name" value="ACP-like"/>
    <property type="match status" value="1"/>
</dbReference>
<dbReference type="KEGG" id="sla:SERLADRAFT_439983"/>
<dbReference type="InterPro" id="IPR036736">
    <property type="entry name" value="ACP-like_sf"/>
</dbReference>
<dbReference type="SUPFAM" id="SSF53335">
    <property type="entry name" value="S-adenosyl-L-methionine-dependent methyltransferases"/>
    <property type="match status" value="1"/>
</dbReference>
<evidence type="ECO:0000259" key="6">
    <source>
        <dbReference type="PROSITE" id="PS50075"/>
    </source>
</evidence>
<evidence type="ECO:0000256" key="5">
    <source>
        <dbReference type="ARBA" id="ARBA00023268"/>
    </source>
</evidence>
<evidence type="ECO:0000256" key="3">
    <source>
        <dbReference type="ARBA" id="ARBA00022598"/>
    </source>
</evidence>
<dbReference type="SUPFAM" id="SSF56801">
    <property type="entry name" value="Acetyl-CoA synthetase-like"/>
    <property type="match status" value="1"/>
</dbReference>
<dbReference type="PANTHER" id="PTHR45527:SF1">
    <property type="entry name" value="FATTY ACID SYNTHASE"/>
    <property type="match status" value="1"/>
</dbReference>
<dbReference type="PROSITE" id="PS00455">
    <property type="entry name" value="AMP_BINDING"/>
    <property type="match status" value="1"/>
</dbReference>
<dbReference type="Gene3D" id="3.30.300.30">
    <property type="match status" value="2"/>
</dbReference>
<dbReference type="Pfam" id="PF00550">
    <property type="entry name" value="PP-binding"/>
    <property type="match status" value="1"/>
</dbReference>
<dbReference type="HOGENOM" id="CLU_000022_2_2_1"/>
<dbReference type="GO" id="GO:0009403">
    <property type="term" value="P:toxin biosynthetic process"/>
    <property type="evidence" value="ECO:0007669"/>
    <property type="project" value="UniProtKB-ARBA"/>
</dbReference>
<dbReference type="NCBIfam" id="TIGR01733">
    <property type="entry name" value="AA-adenyl-dom"/>
    <property type="match status" value="1"/>
</dbReference>
<dbReference type="Proteomes" id="UP000008064">
    <property type="component" value="Unassembled WGS sequence"/>
</dbReference>
<organism>
    <name type="scientific">Serpula lacrymans var. lacrymans (strain S7.9)</name>
    <name type="common">Dry rot fungus</name>
    <dbReference type="NCBI Taxonomy" id="578457"/>
    <lineage>
        <taxon>Eukaryota</taxon>
        <taxon>Fungi</taxon>
        <taxon>Dikarya</taxon>
        <taxon>Basidiomycota</taxon>
        <taxon>Agaricomycotina</taxon>
        <taxon>Agaricomycetes</taxon>
        <taxon>Agaricomycetidae</taxon>
        <taxon>Boletales</taxon>
        <taxon>Coniophorineae</taxon>
        <taxon>Serpulaceae</taxon>
        <taxon>Serpula</taxon>
    </lineage>
</organism>
<dbReference type="Pfam" id="PF00668">
    <property type="entry name" value="Condensation"/>
    <property type="match status" value="1"/>
</dbReference>
<dbReference type="Gene3D" id="3.30.559.10">
    <property type="entry name" value="Chloramphenicol acetyltransferase-like domain"/>
    <property type="match status" value="1"/>
</dbReference>
<dbReference type="InterPro" id="IPR020845">
    <property type="entry name" value="AMP-binding_CS"/>
</dbReference>
<dbReference type="Gene3D" id="3.40.50.980">
    <property type="match status" value="2"/>
</dbReference>
<dbReference type="SMART" id="SM00823">
    <property type="entry name" value="PKS_PP"/>
    <property type="match status" value="1"/>
</dbReference>
<sequence>MAKLQSNWLPPTWRPAKNIKMKPYESSQKLNSSAHSTMSPSQDLLSLIRHRVKFQPAALAVQDDSFTLTYSELERWSNNLAQEIRSRNTRGSGTVAVCVPRSTIFVVAVLAIVKAGFSYLPLDPTAPPARLDDQIMQADARLLLTVSWLQLPSLEQAIPFDIVPFIDRTCVLSYAELPSSGLITRNDTLVIFFTSGSTGRPKGVMVQHDGMLNMINSHFMEIQPGDRVSMVNNPAFDASSIDIWNTLCHGGTLLVLTAHLADTEAVIAFFREKEVTKAFLPTAVFHHIVSNVSNVASMSTTLRMVAVGGEKLATPSVQNFFRRAPTTRLLNAYGPSEASVFTTTFEIPSLNFSTEYDDATSRPIPIGRCIPNSAVYLLDDNLFPVDVGLPGEICIGGAGLAAGYLGQADLTANKFVMVNDLEGRGSSTRIYRTGDIGRFVPCADGPVLEFVGRSDTQTKIRGQRIELGEIEAVLCSGSDEIDQAAVVFSDEQDLIAYVVPTDNRIFEGQHDHAEQSDDSSKLRDAVYAQGFEDIDPAVAGIDFTGWVSMYDGMPIPLPEMQDWLSDTLQSIPVKPSDSVLEIGCGTGMILFALEPRCQEYSAVDMLGSVLAFIQARLTERGLQDKVALYEGMAHELDQMLPSEKRFDLIVLNSVVQHFSSSEYLENLIRLCVDRLQDGGRIFLGDIRNHGVDKHHDLARVLHCDPSPDLSTLEIQERLERWQHRQMELKLDPSFFFSLQHKLGNRVSHVEVVPKMMSARNELSQFRYQVILSIGKSAPDLVKPGQWVDYTTASDLEKLLSCSKDITAVRGIPSSLVAIEQGILHLMSSSQPPASASELVTAASTLDWCTRALSPADVVALCARQGYQVDMSLKSLGVDQTMAAIFLPGSSMFKGDFSSIPTAVQLANTPLHFSTASDLIAKLQDHCLQNLPSYMMPHRIIITQCLPLTGNGKIDRRMLAQSSAWAERSKVPSESNRPKNKIQALIQECISGVLNKEPLNIPLETDFIALGLHSFRAPVLLNALRARFSIPDLPFRIIFQYPSVKALSEYLADKISSDGSGVTIPLEKAARREVSYDHDALRQVLELRGLTIEDVEDVYEPPLHRIRTDIDLLISALETVISRHTALRSTVFADLQHQVVFRYHQKLRDDMIHVYPAEDAQSVENIVKDDSRYALTIPGNLIKFDVFRTEPPTLLILAQHAVMDAWSRECLFQDLDRIISGKQIPEPVPFRRYVDYVIAEENSPDRIAWHADRLRTAEIIAFPQCDQSTFNSSSYFGPHFLRVEEFPGIEKFIQKYSIKLSTLFKVAFAMVKRNESKHNTVIILQTEACRSLPIEGITQICGPTANVAADRIDFLQTDTVLKLLHRAQQNQDKITDFSVVNYIAVLADVGMDLALLATSGYTFSQNGTPTYDVLQPGPTGAENNIGVEWTTLVDGEQVKVRVDHDPIFSDRIPGYVNQFLAAARWLIANVEAESLDGLQL</sequence>
<dbReference type="InterPro" id="IPR013217">
    <property type="entry name" value="Methyltransf_12"/>
</dbReference>
<dbReference type="OrthoDB" id="408177at2759"/>
<dbReference type="InterPro" id="IPR000873">
    <property type="entry name" value="AMP-dep_synth/lig_dom"/>
</dbReference>
<dbReference type="GO" id="GO:0005737">
    <property type="term" value="C:cytoplasm"/>
    <property type="evidence" value="ECO:0007669"/>
    <property type="project" value="TreeGrafter"/>
</dbReference>
<dbReference type="PROSITE" id="PS50075">
    <property type="entry name" value="CARRIER"/>
    <property type="match status" value="1"/>
</dbReference>
<dbReference type="InterPro" id="IPR001242">
    <property type="entry name" value="Condensation_dom"/>
</dbReference>
<protein>
    <recommendedName>
        <fullName evidence="6">Carrier domain-containing protein</fullName>
    </recommendedName>
</protein>
<keyword evidence="3" id="KW-0436">Ligase</keyword>
<name>F8P260_SERL9</name>
<dbReference type="Pfam" id="PF08242">
    <property type="entry name" value="Methyltransf_12"/>
    <property type="match status" value="1"/>
</dbReference>
<dbReference type="SUPFAM" id="SSF47336">
    <property type="entry name" value="ACP-like"/>
    <property type="match status" value="1"/>
</dbReference>
<keyword evidence="2" id="KW-0597">Phosphoprotein</keyword>